<evidence type="ECO:0000256" key="7">
    <source>
        <dbReference type="ARBA" id="ARBA00023224"/>
    </source>
</evidence>
<dbReference type="GO" id="GO:0008049">
    <property type="term" value="P:male courtship behavior"/>
    <property type="evidence" value="ECO:0007669"/>
    <property type="project" value="TreeGrafter"/>
</dbReference>
<dbReference type="GO" id="GO:0007165">
    <property type="term" value="P:signal transduction"/>
    <property type="evidence" value="ECO:0007669"/>
    <property type="project" value="UniProtKB-KW"/>
</dbReference>
<dbReference type="InterPro" id="IPR013604">
    <property type="entry name" value="7TM_chemorcpt"/>
</dbReference>
<name>A0A3F2ZDD9_LUTLO</name>
<dbReference type="GO" id="GO:0050909">
    <property type="term" value="P:sensory perception of taste"/>
    <property type="evidence" value="ECO:0007669"/>
    <property type="project" value="InterPro"/>
</dbReference>
<feature type="transmembrane region" description="Helical" evidence="8">
    <location>
        <begin position="281"/>
        <end position="302"/>
    </location>
</feature>
<comment type="subcellular location">
    <subcellularLocation>
        <location evidence="1 8">Cell membrane</location>
        <topology evidence="1 8">Multi-pass membrane protein</topology>
    </subcellularLocation>
</comment>
<dbReference type="GO" id="GO:0030425">
    <property type="term" value="C:dendrite"/>
    <property type="evidence" value="ECO:0007669"/>
    <property type="project" value="TreeGrafter"/>
</dbReference>
<dbReference type="VEuPathDB" id="VectorBase:LLOJ010904"/>
<keyword evidence="4 8" id="KW-1133">Transmembrane helix</keyword>
<dbReference type="PANTHER" id="PTHR21143">
    <property type="entry name" value="INVERTEBRATE GUSTATORY RECEPTOR"/>
    <property type="match status" value="1"/>
</dbReference>
<dbReference type="VEuPathDB" id="VectorBase:LLONM1_007609"/>
<organism evidence="9 10">
    <name type="scientific">Lutzomyia longipalpis</name>
    <name type="common">Sand fly</name>
    <dbReference type="NCBI Taxonomy" id="7200"/>
    <lineage>
        <taxon>Eukaryota</taxon>
        <taxon>Metazoa</taxon>
        <taxon>Ecdysozoa</taxon>
        <taxon>Arthropoda</taxon>
        <taxon>Hexapoda</taxon>
        <taxon>Insecta</taxon>
        <taxon>Pterygota</taxon>
        <taxon>Neoptera</taxon>
        <taxon>Endopterygota</taxon>
        <taxon>Diptera</taxon>
        <taxon>Nematocera</taxon>
        <taxon>Psychodoidea</taxon>
        <taxon>Psychodidae</taxon>
        <taxon>Lutzomyia</taxon>
        <taxon>Lutzomyia</taxon>
    </lineage>
</organism>
<feature type="transmembrane region" description="Helical" evidence="8">
    <location>
        <begin position="241"/>
        <end position="261"/>
    </location>
</feature>
<keyword evidence="3 8" id="KW-0812">Transmembrane</keyword>
<sequence length="404" mass="46296">MVLNTVRLFAAIYRFLLLLPMSRDSGKSFLRSRSLTFINSSCVIYYWIGFIVSLSTQDIKTNLISKTSNAIQLLVNALGFTVVILNPCIRFSCFQEILVHIQTLEVRLLTNGIFFKDGKIRRNALIFFIIPTIFLLYILIFDSILTFKVQKTLGILYWIISIIPFNFILFTNIQLCLFLLLIRTILKRCTEILARELYTPPAKVFVGSSERRQPTLIPGIFYILTDVIDLSELVNTYFGPIFLITFSSIFVTSSIQLYYIYIVLTAVDDESPWDNLKIFSFVGSINIVFPNLILCITVTWLCQGIRNVSRKNVVLIQKLQNRGSRDLLPVEIQKIVAALPYCTNEITFSAMDCFKIDLNMLVGMFGTILTYLVIFIQFSNIYGVGYDMTHLMRSGLTRDSKSNM</sequence>
<dbReference type="EMBL" id="AJWK01008734">
    <property type="status" value="NOT_ANNOTATED_CDS"/>
    <property type="molecule type" value="Genomic_DNA"/>
</dbReference>
<evidence type="ECO:0000313" key="10">
    <source>
        <dbReference type="Proteomes" id="UP000092461"/>
    </source>
</evidence>
<keyword evidence="2 8" id="KW-1003">Cell membrane</keyword>
<evidence type="ECO:0000256" key="1">
    <source>
        <dbReference type="ARBA" id="ARBA00004651"/>
    </source>
</evidence>
<comment type="similarity">
    <text evidence="8">Belongs to the insect chemoreceptor superfamily. Gustatory receptor (GR) family.</text>
</comment>
<feature type="transmembrane region" description="Helical" evidence="8">
    <location>
        <begin position="70"/>
        <end position="89"/>
    </location>
</feature>
<protein>
    <recommendedName>
        <fullName evidence="8">Gustatory receptor</fullName>
    </recommendedName>
</protein>
<dbReference type="Proteomes" id="UP000092461">
    <property type="component" value="Unassembled WGS sequence"/>
</dbReference>
<feature type="transmembrane region" description="Helical" evidence="8">
    <location>
        <begin position="34"/>
        <end position="55"/>
    </location>
</feature>
<feature type="transmembrane region" description="Helical" evidence="8">
    <location>
        <begin position="155"/>
        <end position="182"/>
    </location>
</feature>
<dbReference type="GO" id="GO:0030424">
    <property type="term" value="C:axon"/>
    <property type="evidence" value="ECO:0007669"/>
    <property type="project" value="TreeGrafter"/>
</dbReference>
<dbReference type="GO" id="GO:0005886">
    <property type="term" value="C:plasma membrane"/>
    <property type="evidence" value="ECO:0007669"/>
    <property type="project" value="UniProtKB-SubCell"/>
</dbReference>
<dbReference type="PANTHER" id="PTHR21143:SF104">
    <property type="entry name" value="GUSTATORY RECEPTOR 8A-RELATED"/>
    <property type="match status" value="1"/>
</dbReference>
<dbReference type="Pfam" id="PF08395">
    <property type="entry name" value="7tm_7"/>
    <property type="match status" value="1"/>
</dbReference>
<reference evidence="9" key="1">
    <citation type="submission" date="2020-05" db="UniProtKB">
        <authorList>
            <consortium name="EnsemblMetazoa"/>
        </authorList>
    </citation>
    <scope>IDENTIFICATION</scope>
    <source>
        <strain evidence="9">Jacobina</strain>
    </source>
</reference>
<evidence type="ECO:0000256" key="6">
    <source>
        <dbReference type="ARBA" id="ARBA00023170"/>
    </source>
</evidence>
<accession>A0A3F2ZDD9</accession>
<keyword evidence="5 8" id="KW-0472">Membrane</keyword>
<evidence type="ECO:0000256" key="3">
    <source>
        <dbReference type="ARBA" id="ARBA00022692"/>
    </source>
</evidence>
<evidence type="ECO:0000256" key="4">
    <source>
        <dbReference type="ARBA" id="ARBA00022989"/>
    </source>
</evidence>
<evidence type="ECO:0000313" key="9">
    <source>
        <dbReference type="EnsemblMetazoa" id="LLOJ010904-PA"/>
    </source>
</evidence>
<proteinExistence type="inferred from homology"/>
<evidence type="ECO:0000256" key="5">
    <source>
        <dbReference type="ARBA" id="ARBA00023136"/>
    </source>
</evidence>
<keyword evidence="10" id="KW-1185">Reference proteome</keyword>
<keyword evidence="7 8" id="KW-0807">Transducer</keyword>
<keyword evidence="6 8" id="KW-0675">Receptor</keyword>
<evidence type="ECO:0000256" key="2">
    <source>
        <dbReference type="ARBA" id="ARBA00022475"/>
    </source>
</evidence>
<feature type="transmembrane region" description="Helical" evidence="8">
    <location>
        <begin position="358"/>
        <end position="378"/>
    </location>
</feature>
<dbReference type="EnsemblMetazoa" id="LLOJ010904-RA">
    <property type="protein sequence ID" value="LLOJ010904-PA"/>
    <property type="gene ID" value="LLOJ010904"/>
</dbReference>
<comment type="function">
    <text evidence="8">Gustatory receptor which mediates acceptance or avoidance behavior, depending on its substrates.</text>
</comment>
<dbReference type="AlphaFoldDB" id="A0A3F2ZDD9"/>
<feature type="transmembrane region" description="Helical" evidence="8">
    <location>
        <begin position="124"/>
        <end position="149"/>
    </location>
</feature>
<dbReference type="GO" id="GO:0007635">
    <property type="term" value="P:chemosensory behavior"/>
    <property type="evidence" value="ECO:0007669"/>
    <property type="project" value="TreeGrafter"/>
</dbReference>
<dbReference type="GO" id="GO:0043025">
    <property type="term" value="C:neuronal cell body"/>
    <property type="evidence" value="ECO:0007669"/>
    <property type="project" value="TreeGrafter"/>
</dbReference>
<evidence type="ECO:0000256" key="8">
    <source>
        <dbReference type="RuleBase" id="RU363108"/>
    </source>
</evidence>